<dbReference type="NCBIfam" id="TIGR00636">
    <property type="entry name" value="PduO_Nterm"/>
    <property type="match status" value="1"/>
</dbReference>
<evidence type="ECO:0000256" key="5">
    <source>
        <dbReference type="SAM" id="MobiDB-lite"/>
    </source>
</evidence>
<feature type="domain" description="Cobalamin adenosyltransferase-like" evidence="6">
    <location>
        <begin position="140"/>
        <end position="320"/>
    </location>
</feature>
<dbReference type="InterPro" id="IPR029499">
    <property type="entry name" value="PduO-typ"/>
</dbReference>
<feature type="region of interest" description="Disordered" evidence="5">
    <location>
        <begin position="123"/>
        <end position="156"/>
    </location>
</feature>
<dbReference type="EMBL" id="LR877159">
    <property type="protein sequence ID" value="CAD2219718.1"/>
    <property type="molecule type" value="Genomic_DNA"/>
</dbReference>
<dbReference type="OrthoDB" id="549173at2759"/>
<dbReference type="VEuPathDB" id="TriTrypDB:ADEAN_000722700"/>
<keyword evidence="8" id="KW-1185">Reference proteome</keyword>
<dbReference type="GO" id="GO:0008817">
    <property type="term" value="F:corrinoid adenosyltransferase activity"/>
    <property type="evidence" value="ECO:0007669"/>
    <property type="project" value="TreeGrafter"/>
</dbReference>
<dbReference type="PANTHER" id="PTHR12213">
    <property type="entry name" value="CORRINOID ADENOSYLTRANSFERASE"/>
    <property type="match status" value="1"/>
</dbReference>
<evidence type="ECO:0000313" key="8">
    <source>
        <dbReference type="Proteomes" id="UP000515908"/>
    </source>
</evidence>
<dbReference type="Pfam" id="PF17653">
    <property type="entry name" value="DUF5522"/>
    <property type="match status" value="1"/>
</dbReference>
<evidence type="ECO:0000256" key="4">
    <source>
        <dbReference type="RuleBase" id="RU366026"/>
    </source>
</evidence>
<comment type="similarity">
    <text evidence="4">Belongs to the Cob(I)alamin adenosyltransferase family.</text>
</comment>
<sequence length="331" mass="37346">MKKEKWLAILAVISTSMLLISRRSVGRTFLRRHFSKATEMPKLSKSIVVDGKNDIEKSLPADIEEIHTNAVLQGKDTYEDPATGFTVFTRLAHLKKEQCCGCRCRHCPYGHVNVGKKVSQVSKPKALSGKPGGNVAHSNVYTKGGDKGSSSLYNGERRRKSDPVFEALGTVDELSSQLGLARALLREVDGKTRNEKLMDFIESIQQELLNVGTVIATPTPYSPDVKEIISRYQLAERTQEMEKYIDEMDSTLAPQRLFILPGGGNSQSAQLHVCRTTCRRAERRMIEVRDQYEEQYDDYLRQATVYVNRMSDFLFVAARSVAEEDIVRTYK</sequence>
<gene>
    <name evidence="7" type="ORF">ADEAN_000722700</name>
</gene>
<proteinExistence type="inferred from homology"/>
<name>A0A7G2CIN9_9TRYP</name>
<keyword evidence="3 4" id="KW-0067">ATP-binding</keyword>
<dbReference type="InterPro" id="IPR036451">
    <property type="entry name" value="CblAdoTrfase-like_sf"/>
</dbReference>
<evidence type="ECO:0000256" key="3">
    <source>
        <dbReference type="ARBA" id="ARBA00022840"/>
    </source>
</evidence>
<dbReference type="Gene3D" id="1.20.1200.10">
    <property type="entry name" value="Cobalamin adenosyltransferase-like"/>
    <property type="match status" value="1"/>
</dbReference>
<dbReference type="InterPro" id="IPR016030">
    <property type="entry name" value="CblAdoTrfase-like"/>
</dbReference>
<dbReference type="AlphaFoldDB" id="A0A7G2CIN9"/>
<dbReference type="Pfam" id="PF01923">
    <property type="entry name" value="Cob_adeno_trans"/>
    <property type="match status" value="1"/>
</dbReference>
<dbReference type="InterPro" id="IPR040807">
    <property type="entry name" value="DUF5522"/>
</dbReference>
<evidence type="ECO:0000256" key="2">
    <source>
        <dbReference type="ARBA" id="ARBA00022741"/>
    </source>
</evidence>
<dbReference type="PANTHER" id="PTHR12213:SF0">
    <property type="entry name" value="CORRINOID ADENOSYLTRANSFERASE MMAB"/>
    <property type="match status" value="1"/>
</dbReference>
<dbReference type="SUPFAM" id="SSF89028">
    <property type="entry name" value="Cobalamin adenosyltransferase-like"/>
    <property type="match status" value="1"/>
</dbReference>
<keyword evidence="2 4" id="KW-0547">Nucleotide-binding</keyword>
<evidence type="ECO:0000259" key="6">
    <source>
        <dbReference type="Pfam" id="PF01923"/>
    </source>
</evidence>
<dbReference type="GO" id="GO:0005524">
    <property type="term" value="F:ATP binding"/>
    <property type="evidence" value="ECO:0007669"/>
    <property type="project" value="UniProtKB-UniRule"/>
</dbReference>
<reference evidence="7 8" key="1">
    <citation type="submission" date="2020-08" db="EMBL/GenBank/DDBJ databases">
        <authorList>
            <person name="Newling K."/>
            <person name="Davey J."/>
            <person name="Forrester S."/>
        </authorList>
    </citation>
    <scope>NUCLEOTIDE SEQUENCE [LARGE SCALE GENOMIC DNA]</scope>
    <source>
        <strain evidence="8">Crithidia deanei Carvalho (ATCC PRA-265)</strain>
    </source>
</reference>
<dbReference type="Proteomes" id="UP000515908">
    <property type="component" value="Chromosome 15"/>
</dbReference>
<organism evidence="7 8">
    <name type="scientific">Angomonas deanei</name>
    <dbReference type="NCBI Taxonomy" id="59799"/>
    <lineage>
        <taxon>Eukaryota</taxon>
        <taxon>Discoba</taxon>
        <taxon>Euglenozoa</taxon>
        <taxon>Kinetoplastea</taxon>
        <taxon>Metakinetoplastina</taxon>
        <taxon>Trypanosomatida</taxon>
        <taxon>Trypanosomatidae</taxon>
        <taxon>Strigomonadinae</taxon>
        <taxon>Angomonas</taxon>
    </lineage>
</organism>
<keyword evidence="1 4" id="KW-0808">Transferase</keyword>
<evidence type="ECO:0000256" key="1">
    <source>
        <dbReference type="ARBA" id="ARBA00022679"/>
    </source>
</evidence>
<accession>A0A7G2CIN9</accession>
<protein>
    <recommendedName>
        <fullName evidence="6">Cobalamin adenosyltransferase-like domain-containing protein</fullName>
    </recommendedName>
</protein>
<evidence type="ECO:0000313" key="7">
    <source>
        <dbReference type="EMBL" id="CAD2219718.1"/>
    </source>
</evidence>